<feature type="region of interest" description="Disordered" evidence="2">
    <location>
        <begin position="143"/>
        <end position="190"/>
    </location>
</feature>
<feature type="coiled-coil region" evidence="1">
    <location>
        <begin position="211"/>
        <end position="252"/>
    </location>
</feature>
<accession>A0A9P8G3R3</accession>
<reference evidence="3" key="1">
    <citation type="journal article" date="2021" name="J Fungi (Basel)">
        <title>Virulence traits and population genomics of the black yeast Aureobasidium melanogenum.</title>
        <authorList>
            <person name="Cernosa A."/>
            <person name="Sun X."/>
            <person name="Gostincar C."/>
            <person name="Fang C."/>
            <person name="Gunde-Cimerman N."/>
            <person name="Song Z."/>
        </authorList>
    </citation>
    <scope>NUCLEOTIDE SEQUENCE</scope>
    <source>
        <strain evidence="3">EXF-9298</strain>
    </source>
</reference>
<feature type="region of interest" description="Disordered" evidence="2">
    <location>
        <begin position="624"/>
        <end position="659"/>
    </location>
</feature>
<dbReference type="EMBL" id="JAHFXS010000037">
    <property type="protein sequence ID" value="KAG9990297.1"/>
    <property type="molecule type" value="Genomic_DNA"/>
</dbReference>
<feature type="non-terminal residue" evidence="3">
    <location>
        <position position="1"/>
    </location>
</feature>
<evidence type="ECO:0000313" key="4">
    <source>
        <dbReference type="Proteomes" id="UP000729357"/>
    </source>
</evidence>
<feature type="coiled-coil region" evidence="1">
    <location>
        <begin position="721"/>
        <end position="748"/>
    </location>
</feature>
<reference evidence="3" key="2">
    <citation type="submission" date="2021-08" db="EMBL/GenBank/DDBJ databases">
        <authorList>
            <person name="Gostincar C."/>
            <person name="Sun X."/>
            <person name="Song Z."/>
            <person name="Gunde-Cimerman N."/>
        </authorList>
    </citation>
    <scope>NUCLEOTIDE SEQUENCE</scope>
    <source>
        <strain evidence="3">EXF-9298</strain>
    </source>
</reference>
<dbReference type="AlphaFoldDB" id="A0A9P8G3R3"/>
<feature type="compositionally biased region" description="Polar residues" evidence="2">
    <location>
        <begin position="288"/>
        <end position="299"/>
    </location>
</feature>
<feature type="compositionally biased region" description="Low complexity" evidence="2">
    <location>
        <begin position="641"/>
        <end position="651"/>
    </location>
</feature>
<feature type="region of interest" description="Disordered" evidence="2">
    <location>
        <begin position="100"/>
        <end position="123"/>
    </location>
</feature>
<feature type="compositionally biased region" description="Polar residues" evidence="2">
    <location>
        <begin position="15"/>
        <end position="42"/>
    </location>
</feature>
<evidence type="ECO:0000313" key="3">
    <source>
        <dbReference type="EMBL" id="KAG9990297.1"/>
    </source>
</evidence>
<protein>
    <submittedName>
        <fullName evidence="3">Uncharacterized protein</fullName>
    </submittedName>
</protein>
<sequence length="758" mass="84045">MRLPRAKMADDMNAQAASQTEQDTGKRNQQLTNATDTMSELSSMLPDSEDANYMMKAPSHDLPNLPTLPSLPTSISPAFYTTPNITRALQRMPAAMPVSPPTFWSFSDSPNPDQDTPESDYNTAESFRDNQIAKLSSNDAFTSEIPHQKSSKDPNYTAGPSFRAHEEASDLEEQATIRQQKEKDAGARVSSTGIFQAGSLVSDPRLMRKMLELQEAQLERKDRELAAAQKSNAQLRTSLSDMKDKLAGAQAKLDQKNIYISACDKKIDALQKKIALLTRPYTGPTVGQIRTDTQTNANAEPQLHKPTSKPETISIPPTQPPAEVKAVDRSLSRSQFSMPRKTETKTASERQARLNGVNYETPSEEKEASFIQACERSLRRQAELEGRYMLSARSEKRRRVAKGYLWANQEPSKDNGELRQEDKELREELGQARSASISKPGHVSVHPEISEGALDIVSQQEIPETFASHTEADRNCLMFKSCQIALRNISPPGNMDEESIYSRPNSHKLTRMVHVEDEFMTCTSFEEANATLGTNSAVAITEHPSASNSQLVESQPHIGSDSPSWSYRSNSASPVQQEQSGSGSDPDPQQAPAVTSAIMTPEKPATLDNAKVLLRKADRLLSGKMAHSHSQGEEGLETLISPSSPWSSPSSNESEDDLQKARGLLRAAHNMLELVGSKKNDEIWKRGQHYEEEGSLDRSAELGEKDIMDWEVETTAEQSCVAELRGRISDLEAQLRDLLADLDSERQVVKELWERLRV</sequence>
<proteinExistence type="predicted"/>
<feature type="region of interest" description="Disordered" evidence="2">
    <location>
        <begin position="544"/>
        <end position="603"/>
    </location>
</feature>
<evidence type="ECO:0000256" key="1">
    <source>
        <dbReference type="SAM" id="Coils"/>
    </source>
</evidence>
<evidence type="ECO:0000256" key="2">
    <source>
        <dbReference type="SAM" id="MobiDB-lite"/>
    </source>
</evidence>
<name>A0A9P8G3R3_AURME</name>
<feature type="compositionally biased region" description="Basic and acidic residues" evidence="2">
    <location>
        <begin position="340"/>
        <end position="352"/>
    </location>
</feature>
<comment type="caution">
    <text evidence="3">The sequence shown here is derived from an EMBL/GenBank/DDBJ whole genome shotgun (WGS) entry which is preliminary data.</text>
</comment>
<gene>
    <name evidence="3" type="ORF">KCU98_g1239</name>
</gene>
<keyword evidence="1" id="KW-0175">Coiled coil</keyword>
<feature type="region of interest" description="Disordered" evidence="2">
    <location>
        <begin position="283"/>
        <end position="361"/>
    </location>
</feature>
<feature type="compositionally biased region" description="Polar residues" evidence="2">
    <location>
        <begin position="544"/>
        <end position="553"/>
    </location>
</feature>
<feature type="compositionally biased region" description="Polar residues" evidence="2">
    <location>
        <begin position="102"/>
        <end position="123"/>
    </location>
</feature>
<dbReference type="Proteomes" id="UP000729357">
    <property type="component" value="Unassembled WGS sequence"/>
</dbReference>
<feature type="compositionally biased region" description="Polar residues" evidence="2">
    <location>
        <begin position="561"/>
        <end position="583"/>
    </location>
</feature>
<feature type="region of interest" description="Disordered" evidence="2">
    <location>
        <begin position="1"/>
        <end position="44"/>
    </location>
</feature>
<organism evidence="3 4">
    <name type="scientific">Aureobasidium melanogenum</name>
    <name type="common">Aureobasidium pullulans var. melanogenum</name>
    <dbReference type="NCBI Taxonomy" id="46634"/>
    <lineage>
        <taxon>Eukaryota</taxon>
        <taxon>Fungi</taxon>
        <taxon>Dikarya</taxon>
        <taxon>Ascomycota</taxon>
        <taxon>Pezizomycotina</taxon>
        <taxon>Dothideomycetes</taxon>
        <taxon>Dothideomycetidae</taxon>
        <taxon>Dothideales</taxon>
        <taxon>Saccotheciaceae</taxon>
        <taxon>Aureobasidium</taxon>
    </lineage>
</organism>
<keyword evidence="4" id="KW-1185">Reference proteome</keyword>